<dbReference type="Proteomes" id="UP000594220">
    <property type="component" value="Unplaced"/>
</dbReference>
<evidence type="ECO:0000313" key="3">
    <source>
        <dbReference type="Ensembl" id="ENSCPRP00005019549.1"/>
    </source>
</evidence>
<protein>
    <recommendedName>
        <fullName evidence="5">Coiled-coil domain containing 87</fullName>
    </recommendedName>
</protein>
<sequence>MAPPLPAAPPGPLSGTHFRPPGMPPLLAALTRRQANEDRLQQLQGMLARLEAEEAAERQRRRQAAVSVPPTTHGGLCPSLEAQPAPPQLPGWVPADLLCYGPLYNDMLGEIDAATVQQLDADLIAGTEEREIYAELTKDLFSQPPSFDLGRVVVPAPPGLDLSGYLASRTLGRCKEEQVVNMELSRVLADGALSPEGVPVLEPPLQRAGAWRQWWETTMLPDEYLKFLAVQDSDFLHVIFQLYDSKSCLLPALEPALQAPLSPLPLQRDPTRHAPITQPEEHVPGLWDATSALVDQSQECQPEDLGPLQRRLERLWTALRFPDREKLDMVVKYSSGRARAQLPAALYAWEQAAKAIQERELLLAELEALEQAASDPNRFFARVPAAFVARAWEARMRSRLQAAMAPHEAELRTLLPRIWRRFGDTVTYRGRPYLEKLRWDKVEMLYWLQQERRARCLALSKPSQTVIQPLHQASQP</sequence>
<dbReference type="GeneTree" id="ENSGT00390000018647"/>
<evidence type="ECO:0008006" key="5">
    <source>
        <dbReference type="Google" id="ProtNLM"/>
    </source>
</evidence>
<evidence type="ECO:0000256" key="1">
    <source>
        <dbReference type="SAM" id="Coils"/>
    </source>
</evidence>
<proteinExistence type="predicted"/>
<dbReference type="InterPro" id="IPR037383">
    <property type="entry name" value="CCDC87"/>
</dbReference>
<evidence type="ECO:0000313" key="4">
    <source>
        <dbReference type="Proteomes" id="UP000594220"/>
    </source>
</evidence>
<dbReference type="Gene3D" id="1.20.58.1520">
    <property type="match status" value="1"/>
</dbReference>
<keyword evidence="4" id="KW-1185">Reference proteome</keyword>
<dbReference type="Ensembl" id="ENSCPRT00005022861.1">
    <property type="protein sequence ID" value="ENSCPRP00005019549.1"/>
    <property type="gene ID" value="ENSCPRG00005013631.1"/>
</dbReference>
<organism evidence="3 4">
    <name type="scientific">Crocodylus porosus</name>
    <name type="common">Saltwater crocodile</name>
    <name type="synonym">Estuarine crocodile</name>
    <dbReference type="NCBI Taxonomy" id="8502"/>
    <lineage>
        <taxon>Eukaryota</taxon>
        <taxon>Metazoa</taxon>
        <taxon>Chordata</taxon>
        <taxon>Craniata</taxon>
        <taxon>Vertebrata</taxon>
        <taxon>Euteleostomi</taxon>
        <taxon>Archelosauria</taxon>
        <taxon>Archosauria</taxon>
        <taxon>Crocodylia</taxon>
        <taxon>Longirostres</taxon>
        <taxon>Crocodylidae</taxon>
        <taxon>Crocodylus</taxon>
    </lineage>
</organism>
<feature type="coiled-coil region" evidence="1">
    <location>
        <begin position="33"/>
        <end position="60"/>
    </location>
</feature>
<evidence type="ECO:0000256" key="2">
    <source>
        <dbReference type="SAM" id="MobiDB-lite"/>
    </source>
</evidence>
<accession>A0A7M4F916</accession>
<reference evidence="3" key="2">
    <citation type="submission" date="2025-09" db="UniProtKB">
        <authorList>
            <consortium name="Ensembl"/>
        </authorList>
    </citation>
    <scope>IDENTIFICATION</scope>
</reference>
<feature type="region of interest" description="Disordered" evidence="2">
    <location>
        <begin position="1"/>
        <end position="25"/>
    </location>
</feature>
<dbReference type="PANTHER" id="PTHR16078:SF1">
    <property type="entry name" value="COILED-COIL DOMAIN-CONTAINING PROTEIN 87"/>
    <property type="match status" value="1"/>
</dbReference>
<dbReference type="PANTHER" id="PTHR16078">
    <property type="entry name" value="COILED-COIL DOMAIN-CONTAINING PROTEIN 87"/>
    <property type="match status" value="1"/>
</dbReference>
<dbReference type="AlphaFoldDB" id="A0A7M4F916"/>
<keyword evidence="1" id="KW-0175">Coiled coil</keyword>
<reference evidence="3" key="1">
    <citation type="submission" date="2025-08" db="UniProtKB">
        <authorList>
            <consortium name="Ensembl"/>
        </authorList>
    </citation>
    <scope>IDENTIFICATION</scope>
</reference>
<feature type="compositionally biased region" description="Pro residues" evidence="2">
    <location>
        <begin position="1"/>
        <end position="12"/>
    </location>
</feature>
<name>A0A7M4F916_CROPO</name>
<dbReference type="OMA" id="WNTNTIM"/>